<evidence type="ECO:0000313" key="9">
    <source>
        <dbReference type="Proteomes" id="UP000249616"/>
    </source>
</evidence>
<feature type="transmembrane region" description="Helical" evidence="7">
    <location>
        <begin position="95"/>
        <end position="117"/>
    </location>
</feature>
<dbReference type="KEGG" id="scad:DN051_03995"/>
<protein>
    <submittedName>
        <fullName evidence="8">DoxX family protein</fullName>
    </submittedName>
</protein>
<evidence type="ECO:0000256" key="4">
    <source>
        <dbReference type="ARBA" id="ARBA00022692"/>
    </source>
</evidence>
<name>A0A2Z4IT36_9ACTN</name>
<proteinExistence type="inferred from homology"/>
<dbReference type="AlphaFoldDB" id="A0A2Z4IT36"/>
<evidence type="ECO:0000313" key="8">
    <source>
        <dbReference type="EMBL" id="AWW35914.1"/>
    </source>
</evidence>
<dbReference type="InterPro" id="IPR032808">
    <property type="entry name" value="DoxX"/>
</dbReference>
<evidence type="ECO:0000256" key="6">
    <source>
        <dbReference type="ARBA" id="ARBA00023136"/>
    </source>
</evidence>
<gene>
    <name evidence="8" type="ORF">DN051_03995</name>
</gene>
<keyword evidence="4 7" id="KW-0812">Transmembrane</keyword>
<evidence type="ECO:0000256" key="2">
    <source>
        <dbReference type="ARBA" id="ARBA00006679"/>
    </source>
</evidence>
<organism evidence="8 9">
    <name type="scientific">Streptomyces cadmiisoli</name>
    <dbReference type="NCBI Taxonomy" id="2184053"/>
    <lineage>
        <taxon>Bacteria</taxon>
        <taxon>Bacillati</taxon>
        <taxon>Actinomycetota</taxon>
        <taxon>Actinomycetes</taxon>
        <taxon>Kitasatosporales</taxon>
        <taxon>Streptomycetaceae</taxon>
        <taxon>Streptomyces</taxon>
        <taxon>Streptomyces aurantiacus group</taxon>
    </lineage>
</organism>
<comment type="similarity">
    <text evidence="2">Belongs to the DoxX family.</text>
</comment>
<reference evidence="8 9" key="1">
    <citation type="journal article" date="2019" name="Int. J. Syst. Evol. Microbiol.">
        <title>Streptomyces cadmiisoli sp. nov., a novel actinomycete isolated from cadmium-contaminated soil.</title>
        <authorList>
            <person name="Li K."/>
            <person name="Tang X."/>
            <person name="Zhao J."/>
            <person name="Guo Y."/>
            <person name="Tang Y."/>
            <person name="Gao J."/>
        </authorList>
    </citation>
    <scope>NUCLEOTIDE SEQUENCE [LARGE SCALE GENOMIC DNA]</scope>
    <source>
        <strain evidence="8 9">ZFG47</strain>
    </source>
</reference>
<keyword evidence="3" id="KW-1003">Cell membrane</keyword>
<dbReference type="PANTHER" id="PTHR33452:SF1">
    <property type="entry name" value="INNER MEMBRANE PROTEIN YPHA-RELATED"/>
    <property type="match status" value="1"/>
</dbReference>
<comment type="subcellular location">
    <subcellularLocation>
        <location evidence="1">Cell membrane</location>
        <topology evidence="1">Multi-pass membrane protein</topology>
    </subcellularLocation>
</comment>
<dbReference type="EMBL" id="CP030073">
    <property type="protein sequence ID" value="AWW35914.1"/>
    <property type="molecule type" value="Genomic_DNA"/>
</dbReference>
<dbReference type="GeneID" id="32593357"/>
<evidence type="ECO:0000256" key="3">
    <source>
        <dbReference type="ARBA" id="ARBA00022475"/>
    </source>
</evidence>
<accession>A0A2Z4IT36</accession>
<keyword evidence="6 7" id="KW-0472">Membrane</keyword>
<sequence>MSAGLLLLRLLLAALLFGHAAQKLLGWFRGLGPDGTAAVFESWGFRPGRPMVLLAGTCELVGAVLLGAGAVTPLAAAVVMGTMIVAAAPSAANGLWAHLGGCEVPFLYGSLALVVAVTGPGNWSVDHAVGADDFSGVPWAVAAAVLAAVSAVPPLLLRRRNLRGAGEDVEAGRVGP</sequence>
<dbReference type="Pfam" id="PF07681">
    <property type="entry name" value="DoxX"/>
    <property type="match status" value="1"/>
</dbReference>
<keyword evidence="9" id="KW-1185">Reference proteome</keyword>
<keyword evidence="5 7" id="KW-1133">Transmembrane helix</keyword>
<dbReference type="InterPro" id="IPR051907">
    <property type="entry name" value="DoxX-like_oxidoreductase"/>
</dbReference>
<dbReference type="PANTHER" id="PTHR33452">
    <property type="entry name" value="OXIDOREDUCTASE CATD-RELATED"/>
    <property type="match status" value="1"/>
</dbReference>
<dbReference type="Proteomes" id="UP000249616">
    <property type="component" value="Chromosome"/>
</dbReference>
<dbReference type="RefSeq" id="WP_053757753.1">
    <property type="nucleotide sequence ID" value="NZ_CBDRHE010000006.1"/>
</dbReference>
<evidence type="ECO:0000256" key="5">
    <source>
        <dbReference type="ARBA" id="ARBA00022989"/>
    </source>
</evidence>
<feature type="transmembrane region" description="Helical" evidence="7">
    <location>
        <begin position="60"/>
        <end position="88"/>
    </location>
</feature>
<evidence type="ECO:0000256" key="1">
    <source>
        <dbReference type="ARBA" id="ARBA00004651"/>
    </source>
</evidence>
<feature type="transmembrane region" description="Helical" evidence="7">
    <location>
        <begin position="137"/>
        <end position="157"/>
    </location>
</feature>
<dbReference type="GO" id="GO:0005886">
    <property type="term" value="C:plasma membrane"/>
    <property type="evidence" value="ECO:0007669"/>
    <property type="project" value="UniProtKB-SubCell"/>
</dbReference>
<evidence type="ECO:0000256" key="7">
    <source>
        <dbReference type="SAM" id="Phobius"/>
    </source>
</evidence>